<dbReference type="AlphaFoldDB" id="A0AAD5GAF2"/>
<evidence type="ECO:0000313" key="1">
    <source>
        <dbReference type="EMBL" id="KAI7735325.1"/>
    </source>
</evidence>
<sequence>MEGVLSKEMRSRPSLPSNIKSHEYRSSYRFHFLSAIYRGSKQWYADL</sequence>
<name>A0AAD5GAF2_AMBAR</name>
<accession>A0AAD5GAF2</accession>
<reference evidence="1" key="1">
    <citation type="submission" date="2022-06" db="EMBL/GenBank/DDBJ databases">
        <title>Uncovering the hologenomic basis of an extraordinary plant invasion.</title>
        <authorList>
            <person name="Bieker V.C."/>
            <person name="Martin M.D."/>
            <person name="Gilbert T."/>
            <person name="Hodgins K."/>
            <person name="Battlay P."/>
            <person name="Petersen B."/>
            <person name="Wilson J."/>
        </authorList>
    </citation>
    <scope>NUCLEOTIDE SEQUENCE</scope>
    <source>
        <strain evidence="1">AA19_3_7</strain>
        <tissue evidence="1">Leaf</tissue>
    </source>
</reference>
<dbReference type="Proteomes" id="UP001206925">
    <property type="component" value="Unassembled WGS sequence"/>
</dbReference>
<keyword evidence="2" id="KW-1185">Reference proteome</keyword>
<dbReference type="EMBL" id="JAMZMK010009504">
    <property type="protein sequence ID" value="KAI7735325.1"/>
    <property type="molecule type" value="Genomic_DNA"/>
</dbReference>
<evidence type="ECO:0000313" key="2">
    <source>
        <dbReference type="Proteomes" id="UP001206925"/>
    </source>
</evidence>
<proteinExistence type="predicted"/>
<organism evidence="1 2">
    <name type="scientific">Ambrosia artemisiifolia</name>
    <name type="common">Common ragweed</name>
    <dbReference type="NCBI Taxonomy" id="4212"/>
    <lineage>
        <taxon>Eukaryota</taxon>
        <taxon>Viridiplantae</taxon>
        <taxon>Streptophyta</taxon>
        <taxon>Embryophyta</taxon>
        <taxon>Tracheophyta</taxon>
        <taxon>Spermatophyta</taxon>
        <taxon>Magnoliopsida</taxon>
        <taxon>eudicotyledons</taxon>
        <taxon>Gunneridae</taxon>
        <taxon>Pentapetalae</taxon>
        <taxon>asterids</taxon>
        <taxon>campanulids</taxon>
        <taxon>Asterales</taxon>
        <taxon>Asteraceae</taxon>
        <taxon>Asteroideae</taxon>
        <taxon>Heliantheae alliance</taxon>
        <taxon>Heliantheae</taxon>
        <taxon>Ambrosia</taxon>
    </lineage>
</organism>
<protein>
    <submittedName>
        <fullName evidence="1">Uncharacterized protein</fullName>
    </submittedName>
</protein>
<gene>
    <name evidence="1" type="ORF">M8C21_029742</name>
</gene>
<comment type="caution">
    <text evidence="1">The sequence shown here is derived from an EMBL/GenBank/DDBJ whole genome shotgun (WGS) entry which is preliminary data.</text>
</comment>